<accession>A0AAD3P8A3</accession>
<evidence type="ECO:0000313" key="1">
    <source>
        <dbReference type="EMBL" id="GMH00880.1"/>
    </source>
</evidence>
<protein>
    <submittedName>
        <fullName evidence="1">Uncharacterized protein</fullName>
    </submittedName>
</protein>
<keyword evidence="2" id="KW-1185">Reference proteome</keyword>
<dbReference type="EMBL" id="BSYO01000002">
    <property type="protein sequence ID" value="GMH00880.1"/>
    <property type="molecule type" value="Genomic_DNA"/>
</dbReference>
<sequence length="101" mass="11069">MRGLSARCGGWSMPRGDTCSRYGMASGLWSSVINRENLSAGQKSGQQNSRSEIVLLLPLLCLIKFSVISNCNNITHSLHQSASTWKTSSSGFEDWKLKLCS</sequence>
<evidence type="ECO:0000313" key="2">
    <source>
        <dbReference type="Proteomes" id="UP001279734"/>
    </source>
</evidence>
<gene>
    <name evidence="1" type="ORF">Nepgr_002719</name>
</gene>
<dbReference type="AlphaFoldDB" id="A0AAD3P8A3"/>
<proteinExistence type="predicted"/>
<name>A0AAD3P8A3_NEPGR</name>
<comment type="caution">
    <text evidence="1">The sequence shown here is derived from an EMBL/GenBank/DDBJ whole genome shotgun (WGS) entry which is preliminary data.</text>
</comment>
<dbReference type="Proteomes" id="UP001279734">
    <property type="component" value="Unassembled WGS sequence"/>
</dbReference>
<reference evidence="1" key="1">
    <citation type="submission" date="2023-05" db="EMBL/GenBank/DDBJ databases">
        <title>Nepenthes gracilis genome sequencing.</title>
        <authorList>
            <person name="Fukushima K."/>
        </authorList>
    </citation>
    <scope>NUCLEOTIDE SEQUENCE</scope>
    <source>
        <strain evidence="1">SING2019-196</strain>
    </source>
</reference>
<organism evidence="1 2">
    <name type="scientific">Nepenthes gracilis</name>
    <name type="common">Slender pitcher plant</name>
    <dbReference type="NCBI Taxonomy" id="150966"/>
    <lineage>
        <taxon>Eukaryota</taxon>
        <taxon>Viridiplantae</taxon>
        <taxon>Streptophyta</taxon>
        <taxon>Embryophyta</taxon>
        <taxon>Tracheophyta</taxon>
        <taxon>Spermatophyta</taxon>
        <taxon>Magnoliopsida</taxon>
        <taxon>eudicotyledons</taxon>
        <taxon>Gunneridae</taxon>
        <taxon>Pentapetalae</taxon>
        <taxon>Caryophyllales</taxon>
        <taxon>Nepenthaceae</taxon>
        <taxon>Nepenthes</taxon>
    </lineage>
</organism>